<name>A0A7C9I1M8_9DEIO</name>
<proteinExistence type="predicted"/>
<evidence type="ECO:0000313" key="1">
    <source>
        <dbReference type="EMBL" id="MVN88755.1"/>
    </source>
</evidence>
<sequence>MSPTTWTKEAPRVGVSVRVYPEYRTALDAFTRRCQASGMDALQRYDVLEYLMRDLLTDEGRQTLLHQLSTSPTPIRRNGQREPRGMLSARVHQRYMQGLEALLESSLGTELATLERYRVLEYLMRDLLTEEGQRQVQQALLQQRPS</sequence>
<protein>
    <submittedName>
        <fullName evidence="1">Uncharacterized protein</fullName>
    </submittedName>
</protein>
<evidence type="ECO:0000313" key="2">
    <source>
        <dbReference type="Proteomes" id="UP000483286"/>
    </source>
</evidence>
<organism evidence="1 2">
    <name type="scientific">Deinococcus arboris</name>
    <dbReference type="NCBI Taxonomy" id="2682977"/>
    <lineage>
        <taxon>Bacteria</taxon>
        <taxon>Thermotogati</taxon>
        <taxon>Deinococcota</taxon>
        <taxon>Deinococci</taxon>
        <taxon>Deinococcales</taxon>
        <taxon>Deinococcaceae</taxon>
        <taxon>Deinococcus</taxon>
    </lineage>
</organism>
<dbReference type="RefSeq" id="WP_157460853.1">
    <property type="nucleotide sequence ID" value="NZ_WQLB01000034.1"/>
</dbReference>
<reference evidence="1 2" key="1">
    <citation type="submission" date="2019-12" db="EMBL/GenBank/DDBJ databases">
        <title>Deinococcus sp. HMF7620 Genome sequencing and assembly.</title>
        <authorList>
            <person name="Kang H."/>
            <person name="Kim H."/>
            <person name="Joh K."/>
        </authorList>
    </citation>
    <scope>NUCLEOTIDE SEQUENCE [LARGE SCALE GENOMIC DNA]</scope>
    <source>
        <strain evidence="1 2">HMF7620</strain>
    </source>
</reference>
<dbReference type="Proteomes" id="UP000483286">
    <property type="component" value="Unassembled WGS sequence"/>
</dbReference>
<dbReference type="EMBL" id="WQLB01000034">
    <property type="protein sequence ID" value="MVN88755.1"/>
    <property type="molecule type" value="Genomic_DNA"/>
</dbReference>
<keyword evidence="2" id="KW-1185">Reference proteome</keyword>
<accession>A0A7C9I1M8</accession>
<comment type="caution">
    <text evidence="1">The sequence shown here is derived from an EMBL/GenBank/DDBJ whole genome shotgun (WGS) entry which is preliminary data.</text>
</comment>
<dbReference type="AlphaFoldDB" id="A0A7C9I1M8"/>
<gene>
    <name evidence="1" type="ORF">GO986_18615</name>
</gene>